<feature type="chain" id="PRO_5046853203" description="Secreted protein" evidence="1">
    <location>
        <begin position="22"/>
        <end position="90"/>
    </location>
</feature>
<feature type="signal peptide" evidence="1">
    <location>
        <begin position="1"/>
        <end position="21"/>
    </location>
</feature>
<comment type="caution">
    <text evidence="2">The sequence shown here is derived from an EMBL/GenBank/DDBJ whole genome shotgun (WGS) entry which is preliminary data.</text>
</comment>
<dbReference type="EMBL" id="JBBWRZ010000001">
    <property type="protein sequence ID" value="KAK8247239.1"/>
    <property type="molecule type" value="Genomic_DNA"/>
</dbReference>
<evidence type="ECO:0000313" key="3">
    <source>
        <dbReference type="Proteomes" id="UP001492380"/>
    </source>
</evidence>
<dbReference type="PROSITE" id="PS51257">
    <property type="entry name" value="PROKAR_LIPOPROTEIN"/>
    <property type="match status" value="1"/>
</dbReference>
<accession>A0ABR1Z4G3</accession>
<evidence type="ECO:0000313" key="2">
    <source>
        <dbReference type="EMBL" id="KAK8247239.1"/>
    </source>
</evidence>
<name>A0ABR1Z4G3_9PEZI</name>
<organism evidence="2 3">
    <name type="scientific">Phyllosticta capitalensis</name>
    <dbReference type="NCBI Taxonomy" id="121624"/>
    <lineage>
        <taxon>Eukaryota</taxon>
        <taxon>Fungi</taxon>
        <taxon>Dikarya</taxon>
        <taxon>Ascomycota</taxon>
        <taxon>Pezizomycotina</taxon>
        <taxon>Dothideomycetes</taxon>
        <taxon>Dothideomycetes incertae sedis</taxon>
        <taxon>Botryosphaeriales</taxon>
        <taxon>Phyllostictaceae</taxon>
        <taxon>Phyllosticta</taxon>
    </lineage>
</organism>
<gene>
    <name evidence="2" type="ORF">HDK90DRAFT_473900</name>
</gene>
<evidence type="ECO:0000256" key="1">
    <source>
        <dbReference type="SAM" id="SignalP"/>
    </source>
</evidence>
<keyword evidence="3" id="KW-1185">Reference proteome</keyword>
<reference evidence="2 3" key="1">
    <citation type="submission" date="2024-04" db="EMBL/GenBank/DDBJ databases">
        <title>Phyllosticta paracitricarpa is synonymous to the EU quarantine fungus P. citricarpa based on phylogenomic analyses.</title>
        <authorList>
            <consortium name="Lawrence Berkeley National Laboratory"/>
            <person name="Van Ingen-Buijs V.A."/>
            <person name="Van Westerhoven A.C."/>
            <person name="Haridas S."/>
            <person name="Skiadas P."/>
            <person name="Martin F."/>
            <person name="Groenewald J.Z."/>
            <person name="Crous P.W."/>
            <person name="Seidl M.F."/>
        </authorList>
    </citation>
    <scope>NUCLEOTIDE SEQUENCE [LARGE SCALE GENOMIC DNA]</scope>
    <source>
        <strain evidence="2 3">CBS 123374</strain>
    </source>
</reference>
<protein>
    <recommendedName>
        <fullName evidence="4">Secreted protein</fullName>
    </recommendedName>
</protein>
<keyword evidence="1" id="KW-0732">Signal</keyword>
<dbReference type="Proteomes" id="UP001492380">
    <property type="component" value="Unassembled WGS sequence"/>
</dbReference>
<proteinExistence type="predicted"/>
<sequence length="90" mass="10164">MRTTFLPPSLLTFACCLLVCGVEKNGYHYNRTPVPRQRICLLLLLLLLLRRRIGLKSKMNAVIAATDIRTRFPPGRLLFSAPRATLPSMP</sequence>
<evidence type="ECO:0008006" key="4">
    <source>
        <dbReference type="Google" id="ProtNLM"/>
    </source>
</evidence>